<comment type="caution">
    <text evidence="8">The sequence shown here is derived from an EMBL/GenBank/DDBJ whole genome shotgun (WGS) entry which is preliminary data.</text>
</comment>
<proteinExistence type="predicted"/>
<feature type="transmembrane region" description="Helical" evidence="6">
    <location>
        <begin position="7"/>
        <end position="31"/>
    </location>
</feature>
<feature type="transmembrane region" description="Helical" evidence="6">
    <location>
        <begin position="43"/>
        <end position="64"/>
    </location>
</feature>
<protein>
    <recommendedName>
        <fullName evidence="7">Major facilitator superfamily (MFS) profile domain-containing protein</fullName>
    </recommendedName>
</protein>
<evidence type="ECO:0000256" key="2">
    <source>
        <dbReference type="ARBA" id="ARBA00022475"/>
    </source>
</evidence>
<name>A0A0F9P5A6_9ZZZZ</name>
<dbReference type="PANTHER" id="PTHR43124:SF3">
    <property type="entry name" value="CHLORAMPHENICOL EFFLUX PUMP RV0191"/>
    <property type="match status" value="1"/>
</dbReference>
<dbReference type="InterPro" id="IPR020846">
    <property type="entry name" value="MFS_dom"/>
</dbReference>
<dbReference type="PANTHER" id="PTHR43124">
    <property type="entry name" value="PURINE EFFLUX PUMP PBUE"/>
    <property type="match status" value="1"/>
</dbReference>
<comment type="subcellular location">
    <subcellularLocation>
        <location evidence="1">Cell membrane</location>
        <topology evidence="1">Multi-pass membrane protein</topology>
    </subcellularLocation>
</comment>
<evidence type="ECO:0000259" key="7">
    <source>
        <dbReference type="PROSITE" id="PS50850"/>
    </source>
</evidence>
<reference evidence="8" key="1">
    <citation type="journal article" date="2015" name="Nature">
        <title>Complex archaea that bridge the gap between prokaryotes and eukaryotes.</title>
        <authorList>
            <person name="Spang A."/>
            <person name="Saw J.H."/>
            <person name="Jorgensen S.L."/>
            <person name="Zaremba-Niedzwiedzka K."/>
            <person name="Martijn J."/>
            <person name="Lind A.E."/>
            <person name="van Eijk R."/>
            <person name="Schleper C."/>
            <person name="Guy L."/>
            <person name="Ettema T.J."/>
        </authorList>
    </citation>
    <scope>NUCLEOTIDE SEQUENCE</scope>
</reference>
<keyword evidence="2" id="KW-1003">Cell membrane</keyword>
<feature type="transmembrane region" description="Helical" evidence="6">
    <location>
        <begin position="104"/>
        <end position="125"/>
    </location>
</feature>
<evidence type="ECO:0000313" key="8">
    <source>
        <dbReference type="EMBL" id="KKN19602.1"/>
    </source>
</evidence>
<dbReference type="AlphaFoldDB" id="A0A0F9P5A6"/>
<feature type="non-terminal residue" evidence="8">
    <location>
        <position position="222"/>
    </location>
</feature>
<organism evidence="8">
    <name type="scientific">marine sediment metagenome</name>
    <dbReference type="NCBI Taxonomy" id="412755"/>
    <lineage>
        <taxon>unclassified sequences</taxon>
        <taxon>metagenomes</taxon>
        <taxon>ecological metagenomes</taxon>
    </lineage>
</organism>
<evidence type="ECO:0000256" key="5">
    <source>
        <dbReference type="ARBA" id="ARBA00023136"/>
    </source>
</evidence>
<dbReference type="InterPro" id="IPR050189">
    <property type="entry name" value="MFS_Efflux_Transporters"/>
</dbReference>
<sequence>MAKKLHRIAIAVILTSSTLSIMAGAIIAPVLNLIRDMFGLSTASVGLVVTIHALSVAIFSPLFGNIIDRIGPKKPLVFGLLVYGIAGASGVFITSYSMLLLSRAIMGIGIAAFFNAITVTILNLYEGELRNLVMGWRTTAISVGGIIWPIIGGFLGDISYNLPFVIYSIGIVLAVLTIIAVPATPGGKTREKEDKGTIITALKKRPKLIAIYIFMFFLALFL</sequence>
<dbReference type="GO" id="GO:0005886">
    <property type="term" value="C:plasma membrane"/>
    <property type="evidence" value="ECO:0007669"/>
    <property type="project" value="UniProtKB-SubCell"/>
</dbReference>
<keyword evidence="4 6" id="KW-1133">Transmembrane helix</keyword>
<evidence type="ECO:0000256" key="6">
    <source>
        <dbReference type="SAM" id="Phobius"/>
    </source>
</evidence>
<evidence type="ECO:0000256" key="1">
    <source>
        <dbReference type="ARBA" id="ARBA00004651"/>
    </source>
</evidence>
<dbReference type="Pfam" id="PF07690">
    <property type="entry name" value="MFS_1"/>
    <property type="match status" value="1"/>
</dbReference>
<dbReference type="Gene3D" id="1.20.1250.20">
    <property type="entry name" value="MFS general substrate transporter like domains"/>
    <property type="match status" value="1"/>
</dbReference>
<gene>
    <name evidence="8" type="ORF">LCGC14_0943960</name>
</gene>
<dbReference type="SUPFAM" id="SSF103473">
    <property type="entry name" value="MFS general substrate transporter"/>
    <property type="match status" value="1"/>
</dbReference>
<feature type="transmembrane region" description="Helical" evidence="6">
    <location>
        <begin position="205"/>
        <end position="221"/>
    </location>
</feature>
<feature type="domain" description="Major facilitator superfamily (MFS) profile" evidence="7">
    <location>
        <begin position="9"/>
        <end position="222"/>
    </location>
</feature>
<keyword evidence="3 6" id="KW-0812">Transmembrane</keyword>
<feature type="transmembrane region" description="Helical" evidence="6">
    <location>
        <begin position="164"/>
        <end position="184"/>
    </location>
</feature>
<dbReference type="GO" id="GO:0022857">
    <property type="term" value="F:transmembrane transporter activity"/>
    <property type="evidence" value="ECO:0007669"/>
    <property type="project" value="InterPro"/>
</dbReference>
<evidence type="ECO:0000256" key="3">
    <source>
        <dbReference type="ARBA" id="ARBA00022692"/>
    </source>
</evidence>
<keyword evidence="5 6" id="KW-0472">Membrane</keyword>
<dbReference type="EMBL" id="LAZR01003319">
    <property type="protein sequence ID" value="KKN19602.1"/>
    <property type="molecule type" value="Genomic_DNA"/>
</dbReference>
<dbReference type="InterPro" id="IPR036259">
    <property type="entry name" value="MFS_trans_sf"/>
</dbReference>
<dbReference type="PROSITE" id="PS50850">
    <property type="entry name" value="MFS"/>
    <property type="match status" value="1"/>
</dbReference>
<feature type="transmembrane region" description="Helical" evidence="6">
    <location>
        <begin position="137"/>
        <end position="158"/>
    </location>
</feature>
<dbReference type="InterPro" id="IPR011701">
    <property type="entry name" value="MFS"/>
</dbReference>
<evidence type="ECO:0000256" key="4">
    <source>
        <dbReference type="ARBA" id="ARBA00022989"/>
    </source>
</evidence>
<accession>A0A0F9P5A6</accession>
<feature type="transmembrane region" description="Helical" evidence="6">
    <location>
        <begin position="76"/>
        <end position="98"/>
    </location>
</feature>